<protein>
    <recommendedName>
        <fullName evidence="8">SecA family profile domain-containing protein</fullName>
    </recommendedName>
</protein>
<dbReference type="InterPro" id="IPR044644">
    <property type="entry name" value="DinF-like"/>
</dbReference>
<dbReference type="Pfam" id="PF07517">
    <property type="entry name" value="SecA_DEAD"/>
    <property type="match status" value="1"/>
</dbReference>
<keyword evidence="10" id="KW-1185">Reference proteome</keyword>
<feature type="domain" description="SecA family profile" evidence="8">
    <location>
        <begin position="1"/>
        <end position="212"/>
    </location>
</feature>
<evidence type="ECO:0000256" key="2">
    <source>
        <dbReference type="ARBA" id="ARBA00010199"/>
    </source>
</evidence>
<proteinExistence type="inferred from homology"/>
<comment type="similarity">
    <text evidence="2">Belongs to the multi antimicrobial extrusion (MATE) (TC 2.A.66.1) family.</text>
</comment>
<keyword evidence="7" id="KW-0732">Signal</keyword>
<dbReference type="PANTHER" id="PTHR42893:SF45">
    <property type="entry name" value="PROTEIN DETOXIFICATION 45, CHLOROPLASTIC"/>
    <property type="match status" value="1"/>
</dbReference>
<evidence type="ECO:0000259" key="8">
    <source>
        <dbReference type="PROSITE" id="PS51196"/>
    </source>
</evidence>
<feature type="transmembrane region" description="Helical" evidence="6">
    <location>
        <begin position="189"/>
        <end position="210"/>
    </location>
</feature>
<evidence type="ECO:0000313" key="10">
    <source>
        <dbReference type="Proteomes" id="UP000235145"/>
    </source>
</evidence>
<feature type="signal peptide" evidence="7">
    <location>
        <begin position="1"/>
        <end position="30"/>
    </location>
</feature>
<comment type="subcellular location">
    <subcellularLocation>
        <location evidence="1">Membrane</location>
        <topology evidence="1">Multi-pass membrane protein</topology>
    </subcellularLocation>
</comment>
<dbReference type="GO" id="GO:0017038">
    <property type="term" value="P:protein import"/>
    <property type="evidence" value="ECO:0007669"/>
    <property type="project" value="InterPro"/>
</dbReference>
<evidence type="ECO:0000256" key="4">
    <source>
        <dbReference type="ARBA" id="ARBA00022989"/>
    </source>
</evidence>
<dbReference type="PROSITE" id="PS51196">
    <property type="entry name" value="SECA_MOTOR_DEAD"/>
    <property type="match status" value="1"/>
</dbReference>
<comment type="caution">
    <text evidence="9">The sequence shown here is derived from an EMBL/GenBank/DDBJ whole genome shotgun (WGS) entry which is preliminary data.</text>
</comment>
<dbReference type="GO" id="GO:0005524">
    <property type="term" value="F:ATP binding"/>
    <property type="evidence" value="ECO:0007669"/>
    <property type="project" value="InterPro"/>
</dbReference>
<feature type="transmembrane region" description="Helical" evidence="6">
    <location>
        <begin position="94"/>
        <end position="112"/>
    </location>
</feature>
<dbReference type="InterPro" id="IPR011115">
    <property type="entry name" value="SecA_DEAD"/>
</dbReference>
<dbReference type="PANTHER" id="PTHR42893">
    <property type="entry name" value="PROTEIN DETOXIFICATION 44, CHLOROPLASTIC-RELATED"/>
    <property type="match status" value="1"/>
</dbReference>
<feature type="chain" id="PRO_5040203037" description="SecA family profile domain-containing protein" evidence="7">
    <location>
        <begin position="31"/>
        <end position="212"/>
    </location>
</feature>
<keyword evidence="4 6" id="KW-1133">Transmembrane helix</keyword>
<dbReference type="InterPro" id="IPR027417">
    <property type="entry name" value="P-loop_NTPase"/>
</dbReference>
<dbReference type="GO" id="GO:0016020">
    <property type="term" value="C:membrane"/>
    <property type="evidence" value="ECO:0007669"/>
    <property type="project" value="UniProtKB-SubCell"/>
</dbReference>
<dbReference type="Proteomes" id="UP000235145">
    <property type="component" value="Unassembled WGS sequence"/>
</dbReference>
<dbReference type="Gene3D" id="3.40.50.300">
    <property type="entry name" value="P-loop containing nucleotide triphosphate hydrolases"/>
    <property type="match status" value="1"/>
</dbReference>
<organism evidence="9 10">
    <name type="scientific">Lactuca sativa</name>
    <name type="common">Garden lettuce</name>
    <dbReference type="NCBI Taxonomy" id="4236"/>
    <lineage>
        <taxon>Eukaryota</taxon>
        <taxon>Viridiplantae</taxon>
        <taxon>Streptophyta</taxon>
        <taxon>Embryophyta</taxon>
        <taxon>Tracheophyta</taxon>
        <taxon>Spermatophyta</taxon>
        <taxon>Magnoliopsida</taxon>
        <taxon>eudicotyledons</taxon>
        <taxon>Gunneridae</taxon>
        <taxon>Pentapetalae</taxon>
        <taxon>asterids</taxon>
        <taxon>campanulids</taxon>
        <taxon>Asterales</taxon>
        <taxon>Asteraceae</taxon>
        <taxon>Cichorioideae</taxon>
        <taxon>Cichorieae</taxon>
        <taxon>Lactucinae</taxon>
        <taxon>Lactuca</taxon>
    </lineage>
</organism>
<name>A0A9R1W4A3_LACSA</name>
<evidence type="ECO:0000256" key="5">
    <source>
        <dbReference type="ARBA" id="ARBA00023136"/>
    </source>
</evidence>
<accession>A0A9R1W4A3</accession>
<feature type="transmembrane region" description="Helical" evidence="6">
    <location>
        <begin position="124"/>
        <end position="146"/>
    </location>
</feature>
<dbReference type="EMBL" id="NBSK02000003">
    <property type="protein sequence ID" value="KAJ0219577.1"/>
    <property type="molecule type" value="Genomic_DNA"/>
</dbReference>
<reference evidence="9 10" key="1">
    <citation type="journal article" date="2017" name="Nat. Commun.">
        <title>Genome assembly with in vitro proximity ligation data and whole-genome triplication in lettuce.</title>
        <authorList>
            <person name="Reyes-Chin-Wo S."/>
            <person name="Wang Z."/>
            <person name="Yang X."/>
            <person name="Kozik A."/>
            <person name="Arikit S."/>
            <person name="Song C."/>
            <person name="Xia L."/>
            <person name="Froenicke L."/>
            <person name="Lavelle D.O."/>
            <person name="Truco M.J."/>
            <person name="Xia R."/>
            <person name="Zhu S."/>
            <person name="Xu C."/>
            <person name="Xu H."/>
            <person name="Xu X."/>
            <person name="Cox K."/>
            <person name="Korf I."/>
            <person name="Meyers B.C."/>
            <person name="Michelmore R.W."/>
        </authorList>
    </citation>
    <scope>NUCLEOTIDE SEQUENCE [LARGE SCALE GENOMIC DNA]</scope>
    <source>
        <strain evidence="10">cv. Salinas</strain>
        <tissue evidence="9">Seedlings</tissue>
    </source>
</reference>
<evidence type="ECO:0000313" key="9">
    <source>
        <dbReference type="EMBL" id="KAJ0219577.1"/>
    </source>
</evidence>
<gene>
    <name evidence="9" type="ORF">LSAT_V11C300114130</name>
</gene>
<evidence type="ECO:0000256" key="1">
    <source>
        <dbReference type="ARBA" id="ARBA00004141"/>
    </source>
</evidence>
<keyword evidence="3 6" id="KW-0812">Transmembrane</keyword>
<keyword evidence="5 6" id="KW-0472">Membrane</keyword>
<evidence type="ECO:0000256" key="6">
    <source>
        <dbReference type="SAM" id="Phobius"/>
    </source>
</evidence>
<dbReference type="AlphaFoldDB" id="A0A9R1W4A3"/>
<feature type="transmembrane region" description="Helical" evidence="6">
    <location>
        <begin position="54"/>
        <end position="82"/>
    </location>
</feature>
<dbReference type="GO" id="GO:0022857">
    <property type="term" value="F:transmembrane transporter activity"/>
    <property type="evidence" value="ECO:0000318"/>
    <property type="project" value="GO_Central"/>
</dbReference>
<sequence length="212" mass="23019">MKCSRYSTLLLHHICLQVWLAVSLITDALAASGQALIASSVSKGNYRSVKDITYFVLTIGFVMGVTLAAILGVSFGSIVTLFTKDIGVLAIARTGVLFVSASQPLNAFAFIVDGLHYGVSDFPYAPYSMMLVGILSSVIATCYEMISFEVPKPLHFAIVDELDYVLIDEGRNPLLIRGEASKDAARNTVAAKVAELLMRGLVFYFFALLFPF</sequence>
<dbReference type="InterPro" id="IPR014018">
    <property type="entry name" value="SecA_motor_DEAD"/>
</dbReference>
<evidence type="ECO:0000256" key="3">
    <source>
        <dbReference type="ARBA" id="ARBA00022692"/>
    </source>
</evidence>
<evidence type="ECO:0000256" key="7">
    <source>
        <dbReference type="SAM" id="SignalP"/>
    </source>
</evidence>